<comment type="caution">
    <text evidence="1">The sequence shown here is derived from an EMBL/GenBank/DDBJ whole genome shotgun (WGS) entry which is preliminary data.</text>
</comment>
<organism evidence="1 2">
    <name type="scientific">Enhygromyxa salina</name>
    <dbReference type="NCBI Taxonomy" id="215803"/>
    <lineage>
        <taxon>Bacteria</taxon>
        <taxon>Pseudomonadati</taxon>
        <taxon>Myxococcota</taxon>
        <taxon>Polyangia</taxon>
        <taxon>Nannocystales</taxon>
        <taxon>Nannocystaceae</taxon>
        <taxon>Enhygromyxa</taxon>
    </lineage>
</organism>
<name>A0A2S9YJ72_9BACT</name>
<evidence type="ECO:0000313" key="2">
    <source>
        <dbReference type="Proteomes" id="UP000238823"/>
    </source>
</evidence>
<protein>
    <submittedName>
        <fullName evidence="1">Uncharacterized protein</fullName>
    </submittedName>
</protein>
<evidence type="ECO:0000313" key="1">
    <source>
        <dbReference type="EMBL" id="PRQ05153.1"/>
    </source>
</evidence>
<reference evidence="1 2" key="1">
    <citation type="submission" date="2018-03" db="EMBL/GenBank/DDBJ databases">
        <title>Draft Genome Sequences of the Obligatory Marine Myxobacteria Enhygromyxa salina SWB007.</title>
        <authorList>
            <person name="Poehlein A."/>
            <person name="Moghaddam J.A."/>
            <person name="Harms H."/>
            <person name="Alanjari M."/>
            <person name="Koenig G.M."/>
            <person name="Daniel R."/>
            <person name="Schaeberle T.F."/>
        </authorList>
    </citation>
    <scope>NUCLEOTIDE SEQUENCE [LARGE SCALE GENOMIC DNA]</scope>
    <source>
        <strain evidence="1 2">SWB007</strain>
    </source>
</reference>
<dbReference type="Proteomes" id="UP000238823">
    <property type="component" value="Unassembled WGS sequence"/>
</dbReference>
<dbReference type="AlphaFoldDB" id="A0A2S9YJ72"/>
<gene>
    <name evidence="1" type="ORF">ENSA7_47820</name>
</gene>
<accession>A0A2S9YJ72</accession>
<sequence>MDTGTERLFAWATWIIGRLEDNLTPALSGMRVLRL</sequence>
<proteinExistence type="predicted"/>
<dbReference type="EMBL" id="PVNL01000097">
    <property type="protein sequence ID" value="PRQ05153.1"/>
    <property type="molecule type" value="Genomic_DNA"/>
</dbReference>